<keyword evidence="1" id="KW-0732">Signal</keyword>
<name>A0ABT7CGJ4_9BACT</name>
<reference evidence="2 3" key="1">
    <citation type="submission" date="2023-05" db="EMBL/GenBank/DDBJ databases">
        <authorList>
            <person name="Zhang X."/>
        </authorList>
    </citation>
    <scope>NUCLEOTIDE SEQUENCE [LARGE SCALE GENOMIC DNA]</scope>
    <source>
        <strain evidence="2 3">DM2B3-1</strain>
    </source>
</reference>
<sequence>MRKVYLTIIFYILCTNLFAQMQKEAEVDSILWSPTEKLRWADFQGPPNPQALFEKAACASNIYVEGLMHKEKLPDFIVGCYFLKYSTRGKVAIENKKVEIWSDQATKPTFEDENNHQ</sequence>
<organism evidence="2 3">
    <name type="scientific">Xanthocytophaga flava</name>
    <dbReference type="NCBI Taxonomy" id="3048013"/>
    <lineage>
        <taxon>Bacteria</taxon>
        <taxon>Pseudomonadati</taxon>
        <taxon>Bacteroidota</taxon>
        <taxon>Cytophagia</taxon>
        <taxon>Cytophagales</taxon>
        <taxon>Rhodocytophagaceae</taxon>
        <taxon>Xanthocytophaga</taxon>
    </lineage>
</organism>
<dbReference type="RefSeq" id="WP_313994285.1">
    <property type="nucleotide sequence ID" value="NZ_JASJOT010000004.1"/>
</dbReference>
<feature type="signal peptide" evidence="1">
    <location>
        <begin position="1"/>
        <end position="19"/>
    </location>
</feature>
<evidence type="ECO:0000313" key="3">
    <source>
        <dbReference type="Proteomes" id="UP001228581"/>
    </source>
</evidence>
<accession>A0ABT7CGJ4</accession>
<proteinExistence type="predicted"/>
<dbReference type="EMBL" id="JASJOT010000004">
    <property type="protein sequence ID" value="MDJ1492868.1"/>
    <property type="molecule type" value="Genomic_DNA"/>
</dbReference>
<evidence type="ECO:0000313" key="2">
    <source>
        <dbReference type="EMBL" id="MDJ1492868.1"/>
    </source>
</evidence>
<protein>
    <submittedName>
        <fullName evidence="2">Uncharacterized protein</fullName>
    </submittedName>
</protein>
<evidence type="ECO:0000256" key="1">
    <source>
        <dbReference type="SAM" id="SignalP"/>
    </source>
</evidence>
<dbReference type="Proteomes" id="UP001228581">
    <property type="component" value="Unassembled WGS sequence"/>
</dbReference>
<comment type="caution">
    <text evidence="2">The sequence shown here is derived from an EMBL/GenBank/DDBJ whole genome shotgun (WGS) entry which is preliminary data.</text>
</comment>
<keyword evidence="3" id="KW-1185">Reference proteome</keyword>
<gene>
    <name evidence="2" type="ORF">QNI19_07995</name>
</gene>
<feature type="chain" id="PRO_5046902524" evidence="1">
    <location>
        <begin position="20"/>
        <end position="117"/>
    </location>
</feature>